<dbReference type="InterPro" id="IPR020575">
    <property type="entry name" value="Hsp90_N"/>
</dbReference>
<dbReference type="PANTHER" id="PTHR47839:SF1">
    <property type="entry name" value="DOMAIN PROTEIN, PUTATIVE (AFU_ORTHOLOGUE AFUA_6G04830)-RELATED"/>
    <property type="match status" value="1"/>
</dbReference>
<feature type="compositionally biased region" description="Polar residues" evidence="1">
    <location>
        <begin position="1519"/>
        <end position="1537"/>
    </location>
</feature>
<organism evidence="3 4">
    <name type="scientific">Crepidotus variabilis</name>
    <dbReference type="NCBI Taxonomy" id="179855"/>
    <lineage>
        <taxon>Eukaryota</taxon>
        <taxon>Fungi</taxon>
        <taxon>Dikarya</taxon>
        <taxon>Basidiomycota</taxon>
        <taxon>Agaricomycotina</taxon>
        <taxon>Agaricomycetes</taxon>
        <taxon>Agaricomycetidae</taxon>
        <taxon>Agaricales</taxon>
        <taxon>Agaricineae</taxon>
        <taxon>Crepidotaceae</taxon>
        <taxon>Crepidotus</taxon>
    </lineage>
</organism>
<dbReference type="InterPro" id="IPR022155">
    <property type="entry name" value="DUF3684"/>
</dbReference>
<name>A0A9P6EHP3_9AGAR</name>
<feature type="compositionally biased region" description="Basic and acidic residues" evidence="1">
    <location>
        <begin position="1424"/>
        <end position="1438"/>
    </location>
</feature>
<dbReference type="EMBL" id="MU157847">
    <property type="protein sequence ID" value="KAF9529296.1"/>
    <property type="molecule type" value="Genomic_DNA"/>
</dbReference>
<feature type="region of interest" description="Disordered" evidence="1">
    <location>
        <begin position="1476"/>
        <end position="1507"/>
    </location>
</feature>
<keyword evidence="4" id="KW-1185">Reference proteome</keyword>
<dbReference type="InterPro" id="IPR058210">
    <property type="entry name" value="SACS/Nov_dom"/>
</dbReference>
<proteinExistence type="predicted"/>
<dbReference type="SUPFAM" id="SSF55874">
    <property type="entry name" value="ATPase domain of HSP90 chaperone/DNA topoisomerase II/histidine kinase"/>
    <property type="match status" value="1"/>
</dbReference>
<accession>A0A9P6EHP3</accession>
<dbReference type="Pfam" id="PF25794">
    <property type="entry name" value="SACS"/>
    <property type="match status" value="1"/>
</dbReference>
<comment type="caution">
    <text evidence="3">The sequence shown here is derived from an EMBL/GenBank/DDBJ whole genome shotgun (WGS) entry which is preliminary data.</text>
</comment>
<feature type="region of interest" description="Disordered" evidence="1">
    <location>
        <begin position="1519"/>
        <end position="1563"/>
    </location>
</feature>
<feature type="domain" description="Sacsin/Nov" evidence="2">
    <location>
        <begin position="24"/>
        <end position="147"/>
    </location>
</feature>
<dbReference type="PANTHER" id="PTHR47839">
    <property type="entry name" value="DOMAIN PROTEIN, PUTATIVE (AFU_ORTHOLOGUE AFUA_6G04830)-RELATED"/>
    <property type="match status" value="1"/>
</dbReference>
<gene>
    <name evidence="3" type="ORF">CPB83DRAFT_906254</name>
</gene>
<evidence type="ECO:0000313" key="3">
    <source>
        <dbReference type="EMBL" id="KAF9529296.1"/>
    </source>
</evidence>
<dbReference type="InterPro" id="IPR036890">
    <property type="entry name" value="HATPase_C_sf"/>
</dbReference>
<dbReference type="PRINTS" id="PR00775">
    <property type="entry name" value="HEATSHOCK90"/>
</dbReference>
<evidence type="ECO:0000259" key="2">
    <source>
        <dbReference type="Pfam" id="PF25794"/>
    </source>
</evidence>
<dbReference type="Proteomes" id="UP000807306">
    <property type="component" value="Unassembled WGS sequence"/>
</dbReference>
<feature type="region of interest" description="Disordered" evidence="1">
    <location>
        <begin position="1424"/>
        <end position="1464"/>
    </location>
</feature>
<protein>
    <recommendedName>
        <fullName evidence="2">Sacsin/Nov domain-containing protein</fullName>
    </recommendedName>
</protein>
<reference evidence="3" key="1">
    <citation type="submission" date="2020-11" db="EMBL/GenBank/DDBJ databases">
        <authorList>
            <consortium name="DOE Joint Genome Institute"/>
            <person name="Ahrendt S."/>
            <person name="Riley R."/>
            <person name="Andreopoulos W."/>
            <person name="Labutti K."/>
            <person name="Pangilinan J."/>
            <person name="Ruiz-Duenas F.J."/>
            <person name="Barrasa J.M."/>
            <person name="Sanchez-Garcia M."/>
            <person name="Camarero S."/>
            <person name="Miyauchi S."/>
            <person name="Serrano A."/>
            <person name="Linde D."/>
            <person name="Babiker R."/>
            <person name="Drula E."/>
            <person name="Ayuso-Fernandez I."/>
            <person name="Pacheco R."/>
            <person name="Padilla G."/>
            <person name="Ferreira P."/>
            <person name="Barriuso J."/>
            <person name="Kellner H."/>
            <person name="Castanera R."/>
            <person name="Alfaro M."/>
            <person name="Ramirez L."/>
            <person name="Pisabarro A.G."/>
            <person name="Kuo A."/>
            <person name="Tritt A."/>
            <person name="Lipzen A."/>
            <person name="He G."/>
            <person name="Yan M."/>
            <person name="Ng V."/>
            <person name="Cullen D."/>
            <person name="Martin F."/>
            <person name="Rosso M.-N."/>
            <person name="Henrissat B."/>
            <person name="Hibbett D."/>
            <person name="Martinez A.T."/>
            <person name="Grigoriev I.V."/>
        </authorList>
    </citation>
    <scope>NUCLEOTIDE SEQUENCE</scope>
    <source>
        <strain evidence="3">CBS 506.95</strain>
    </source>
</reference>
<feature type="compositionally biased region" description="Pro residues" evidence="1">
    <location>
        <begin position="1492"/>
        <end position="1505"/>
    </location>
</feature>
<sequence length="1755" mass="197761">MVLSKESLWATGHDETVEVNQRALIDKVLARYSGEFTVFRELLQNSDDAQSKAVEIHFETQRHLNKDSTEPGVDSNPEGPLSDLKTTLIHQWTFKNNGILFRDEDWSRLKKIAEGNPDEEKIGAFGVGFYSLFSVTEEPFVSSGDQWMGFYWKDKKDQLYARRGQLPESSTDDPSRAWTSFTMALREPAPMPVAFDFTRFLASSITFMRHLAEITVYFDDKRLAKLTKNTGLPKQLAIPKNFKNRSPGGMMTVNGVETTPISIQAEVMKWIYLSGTEKKPRPEHAFSKPTTSKGGFFSSLFSSLASAPATPRALTPAVPVEVVNPLDISYTGVSLSVFSASIQVQVDKKTTAELVRSTKKNPPSKMKFELIYTAKAEYDSSVKEDTKVGNFSGSIFQGLRADLGRTGDAKVFIGHSTSQSTGIGGHIAARFIPTVERESIDFMDRYVAVWNKELLYVGGFLSRVAYEVELRAVQQQWEASSVNDGPPKQDIRTQLIARVLHALKFFEFHESHPSKQVSEDMRNAFFSCSSLAEFPMISSAGVRSCKDVRIPDPVLTTFVKHVPMIPDEILAGTTAVLSYLKYQGMIKDVEFVDILKELQAHPLSEDECIACLKWWITESSRDQHTSQDKYIAIRTQLLNAIIITTSVGEDVKILPLNTIKSYFNPRSATGSSIPLDGPLPDFLLPVSISKNFKPESLSTCFPWTEFNVIRWLIFICDPKETAKYPQYDLNISPIWAEKVIGVISRGWNHLGEESKAKIKDLLGNKTCIPTTNGMKIPSEAYFPNVNIFPDLPVVTFPLNLSIKGNVEKFLQFVEVRKHVDLQLIFHRMVKTNEWTVMDLVKYLVSIRDLDADEVQRLQRTSAFPKEMPSGEATAKRPRFTASQLYPPNDVFRSLGLPILDWGDQAKWRDRSDEAKFLYKIGLQRYPTQSKLIELCAGTDEKIRATAFQYLIDHIDSQYPTFDPNDFREHRFIPALKGSHACLANITEVYSRSQWSSMGFMILQPKYQVHANKLKIREHPSAGHLITLLRSKPPESHAQAVEWFSLLASRVNDFKTSDLDVLARFDIVPIAGDKGSDGLVNRWLPPSQCYLRGGGKESFHSKLFTFVDFGPSANAFLTACGTKSQPSVEEVARILLNDPHHFYELSGGTIYFLDELRNLAINSRSLSSTTMLRMKRAPILLGLKRKPRNQKKNDDDWDEDEWDIVYDLKRPDEIIVADDTNAYQAFGDSLYAAPQEDILEGVSFYLHLGSQRLSNVVREVHEASAERFDTKIAQEIRALILERLPLFLHEHTHTSTKVSFSWLNSGNNFVVKAFGKLAVSKQLNFGGIREIRKQDASAVSKRQGSGVIELWIATNAQPDMYEVATSLNRLLFESPKTNDALLFMTILSTDLRSLKRRGYNVERILRQQKEAKLAASTAEAARLKKDEESLAKQQQEAKQRAASISEKSSLASRDSQATLLPDPAGSQLMKTFQNFRNKLNAGPGQPNRERELPPPPVPHDSKPLPPQTLDEYAMNQKYLSSVGQGGQPSRPSTDSSIAESDDFPGSFPQPKSSKKPTGSSTAIPLDNIKRNIDIALESCKAESGNLLQNREHMQKIKESTDDGYCDISGRRGNLHNIAELGSVKIYLSEEVPLTEAQNFMLAKHEALARFCHIMKALANVYRLPLKSLHIFFDVEGGIIAFNRNGSIFLNFRYYEQWHDASVKQGNLQSAYISWYFSLAHEIAHNLVHPHNSEHEFYFSALCEHHMMDFTRLLGGQ</sequence>
<feature type="compositionally biased region" description="Polar residues" evidence="1">
    <location>
        <begin position="1444"/>
        <end position="1457"/>
    </location>
</feature>
<evidence type="ECO:0000313" key="4">
    <source>
        <dbReference type="Proteomes" id="UP000807306"/>
    </source>
</evidence>
<evidence type="ECO:0000256" key="1">
    <source>
        <dbReference type="SAM" id="MobiDB-lite"/>
    </source>
</evidence>
<dbReference type="NCBIfam" id="NF047352">
    <property type="entry name" value="P_loop_sacsin"/>
    <property type="match status" value="1"/>
</dbReference>
<dbReference type="OrthoDB" id="10031156at2759"/>
<dbReference type="Gene3D" id="3.30.565.10">
    <property type="entry name" value="Histidine kinase-like ATPase, C-terminal domain"/>
    <property type="match status" value="1"/>
</dbReference>
<dbReference type="Pfam" id="PF12449">
    <property type="entry name" value="DUF3684"/>
    <property type="match status" value="1"/>
</dbReference>